<accession>A0A2C5WV06</accession>
<dbReference type="InterPro" id="IPR033181">
    <property type="entry name" value="Mic26_fungi"/>
</dbReference>
<feature type="compositionally biased region" description="Low complexity" evidence="2">
    <location>
        <begin position="60"/>
        <end position="87"/>
    </location>
</feature>
<dbReference type="GO" id="GO:0061617">
    <property type="term" value="C:MICOS complex"/>
    <property type="evidence" value="ECO:0007669"/>
    <property type="project" value="UniProtKB-UniRule"/>
</dbReference>
<reference evidence="3 4" key="2">
    <citation type="journal article" date="2013" name="IMA Fungus">
        <title>IMA Genome-F 1: Ceratocystis fimbriata: Draft nuclear genome sequence for the plant pathogen, Ceratocystis fimbriata.</title>
        <authorList>
            <person name="Wilken P.M."/>
            <person name="Steenkamp E.T."/>
            <person name="Wingfield M.J."/>
            <person name="de Beer Z.W."/>
            <person name="Wingfield B.D."/>
        </authorList>
    </citation>
    <scope>NUCLEOTIDE SEQUENCE [LARGE SCALE GENOMIC DNA]</scope>
    <source>
        <strain evidence="3 4">CBS 114723</strain>
    </source>
</reference>
<dbReference type="AlphaFoldDB" id="A0A2C5WV06"/>
<evidence type="ECO:0000313" key="4">
    <source>
        <dbReference type="Proteomes" id="UP000222788"/>
    </source>
</evidence>
<keyword evidence="1" id="KW-0496">Mitochondrion</keyword>
<evidence type="ECO:0000313" key="3">
    <source>
        <dbReference type="EMBL" id="PHH52669.1"/>
    </source>
</evidence>
<feature type="region of interest" description="Disordered" evidence="2">
    <location>
        <begin position="60"/>
        <end position="100"/>
    </location>
</feature>
<dbReference type="PANTHER" id="PTHR28268:SF1">
    <property type="entry name" value="MICOS SUBUNIT MIC26"/>
    <property type="match status" value="1"/>
</dbReference>
<organism evidence="3 4">
    <name type="scientific">Ceratocystis fimbriata CBS 114723</name>
    <dbReference type="NCBI Taxonomy" id="1035309"/>
    <lineage>
        <taxon>Eukaryota</taxon>
        <taxon>Fungi</taxon>
        <taxon>Dikarya</taxon>
        <taxon>Ascomycota</taxon>
        <taxon>Pezizomycotina</taxon>
        <taxon>Sordariomycetes</taxon>
        <taxon>Hypocreomycetidae</taxon>
        <taxon>Microascales</taxon>
        <taxon>Ceratocystidaceae</taxon>
        <taxon>Ceratocystis</taxon>
    </lineage>
</organism>
<sequence>MTMAARVFMRQSAVAPLAASTLLAGFALRPETAYAETSQELVSSRKPIYDDASVPATAAATSKPAAVAPTTATPTKSFFSSSSSETSRANRPARGPSPTDRLAVQIGKVRLLLHGYVVSAEDAVNNTMAKAFSLEQSFTGTIASLAPAKETGEKILPGAVYVLVAAMSGSIVARNRNIVLRTLAPLALGIGASWTFLPVTSRNVSDLAWKYEQRFPGVAESHIKMRESILRGIHFAKVHKQVGLQYVDDTVTSVRESVEDWVKQGK</sequence>
<dbReference type="Pfam" id="PF09769">
    <property type="entry name" value="ApoO"/>
    <property type="match status" value="1"/>
</dbReference>
<dbReference type="PANTHER" id="PTHR28268">
    <property type="entry name" value="MICOS SUBUNIT MIC26"/>
    <property type="match status" value="1"/>
</dbReference>
<gene>
    <name evidence="3" type="ORF">CFIMG_001985RA</name>
</gene>
<comment type="caution">
    <text evidence="3">The sequence shown here is derived from an EMBL/GenBank/DDBJ whole genome shotgun (WGS) entry which is preliminary data.</text>
</comment>
<reference evidence="3 4" key="1">
    <citation type="journal article" date="2013" name="Fungal Biol.">
        <title>Analysis of microsatellite markers in the genome of the plant pathogen Ceratocystis fimbriata.</title>
        <authorList>
            <person name="Simpson M.C."/>
            <person name="Wilken P.M."/>
            <person name="Coetzee M.P."/>
            <person name="Wingfield M.J."/>
            <person name="Wingfield B.D."/>
        </authorList>
    </citation>
    <scope>NUCLEOTIDE SEQUENCE [LARGE SCALE GENOMIC DNA]</scope>
    <source>
        <strain evidence="3 4">CBS 114723</strain>
    </source>
</reference>
<keyword evidence="1" id="KW-0472">Membrane</keyword>
<dbReference type="STRING" id="1035309.A0A2C5WV06"/>
<evidence type="ECO:0000256" key="1">
    <source>
        <dbReference type="RuleBase" id="RU363021"/>
    </source>
</evidence>
<evidence type="ECO:0000256" key="2">
    <source>
        <dbReference type="SAM" id="MobiDB-lite"/>
    </source>
</evidence>
<dbReference type="InterPro" id="IPR019166">
    <property type="entry name" value="MIC26/MIC27"/>
</dbReference>
<dbReference type="Proteomes" id="UP000222788">
    <property type="component" value="Unassembled WGS sequence"/>
</dbReference>
<dbReference type="EMBL" id="APWK03000059">
    <property type="protein sequence ID" value="PHH52669.1"/>
    <property type="molecule type" value="Genomic_DNA"/>
</dbReference>
<protein>
    <recommendedName>
        <fullName evidence="1">MICOS complex subunit</fullName>
    </recommendedName>
</protein>
<proteinExistence type="predicted"/>
<comment type="function">
    <text evidence="1">Component of the MICOS complex, a large protein complex of the mitochondrial inner membrane that plays crucial roles in the maintenance of crista junctions, inner membrane architecture, and formation of contact sites to the outer membrane.</text>
</comment>
<dbReference type="GO" id="GO:0042407">
    <property type="term" value="P:cristae formation"/>
    <property type="evidence" value="ECO:0007669"/>
    <property type="project" value="InterPro"/>
</dbReference>
<dbReference type="GO" id="GO:0044284">
    <property type="term" value="C:mitochondrial crista junction"/>
    <property type="evidence" value="ECO:0007669"/>
    <property type="project" value="TreeGrafter"/>
</dbReference>
<keyword evidence="1" id="KW-0999">Mitochondrion inner membrane</keyword>
<keyword evidence="4" id="KW-1185">Reference proteome</keyword>
<name>A0A2C5WV06_9PEZI</name>
<comment type="subcellular location">
    <subcellularLocation>
        <location evidence="1">Mitochondrion inner membrane</location>
    </subcellularLocation>
</comment>
<dbReference type="OrthoDB" id="2399148at2759"/>
<comment type="subunit">
    <text evidence="1">Component of the mitochondrial contact site and cristae organizing system (MICOS) complex.</text>
</comment>